<keyword evidence="7" id="KW-1185">Reference proteome</keyword>
<dbReference type="InParanoid" id="J4GH71"/>
<evidence type="ECO:0000256" key="3">
    <source>
        <dbReference type="PROSITE-ProRule" id="PRU00221"/>
    </source>
</evidence>
<dbReference type="CDD" id="cd00200">
    <property type="entry name" value="WD40"/>
    <property type="match status" value="1"/>
</dbReference>
<evidence type="ECO:0000259" key="5">
    <source>
        <dbReference type="PROSITE" id="PS50927"/>
    </source>
</evidence>
<dbReference type="Proteomes" id="UP000006352">
    <property type="component" value="Unassembled WGS sequence"/>
</dbReference>
<feature type="repeat" description="WD" evidence="3">
    <location>
        <begin position="1"/>
        <end position="22"/>
    </location>
</feature>
<feature type="repeat" description="WD" evidence="3">
    <location>
        <begin position="174"/>
        <end position="205"/>
    </location>
</feature>
<dbReference type="EMBL" id="HE797224">
    <property type="protein sequence ID" value="CCM06113.1"/>
    <property type="molecule type" value="Genomic_DNA"/>
</dbReference>
<feature type="repeat" description="WD" evidence="3">
    <location>
        <begin position="67"/>
        <end position="99"/>
    </location>
</feature>
<dbReference type="OrthoDB" id="674604at2759"/>
<dbReference type="STRING" id="599839.J4GH71"/>
<dbReference type="Pfam" id="PF00400">
    <property type="entry name" value="WD40"/>
    <property type="match status" value="4"/>
</dbReference>
<keyword evidence="2" id="KW-0677">Repeat</keyword>
<dbReference type="AlphaFoldDB" id="J4GH71"/>
<keyword evidence="1 3" id="KW-0853">WD repeat</keyword>
<protein>
    <recommendedName>
        <fullName evidence="5">Bulb-type lectin domain-containing protein</fullName>
    </recommendedName>
</protein>
<accession>J4GH71</accession>
<dbReference type="InterPro" id="IPR015943">
    <property type="entry name" value="WD40/YVTN_repeat-like_dom_sf"/>
</dbReference>
<dbReference type="InterPro" id="IPR036322">
    <property type="entry name" value="WD40_repeat_dom_sf"/>
</dbReference>
<dbReference type="PANTHER" id="PTHR44129">
    <property type="entry name" value="WD REPEAT-CONTAINING PROTEIN POP1"/>
    <property type="match status" value="1"/>
</dbReference>
<feature type="region of interest" description="Disordered" evidence="4">
    <location>
        <begin position="1"/>
        <end position="29"/>
    </location>
</feature>
<dbReference type="PROSITE" id="PS50927">
    <property type="entry name" value="BULB_LECTIN"/>
    <property type="match status" value="1"/>
</dbReference>
<evidence type="ECO:0000313" key="6">
    <source>
        <dbReference type="EMBL" id="CCM06113.1"/>
    </source>
</evidence>
<dbReference type="InterPro" id="IPR001680">
    <property type="entry name" value="WD40_rpt"/>
</dbReference>
<evidence type="ECO:0000256" key="2">
    <source>
        <dbReference type="ARBA" id="ARBA00022737"/>
    </source>
</evidence>
<dbReference type="SMART" id="SM00320">
    <property type="entry name" value="WD40"/>
    <property type="match status" value="4"/>
</dbReference>
<feature type="repeat" description="WD" evidence="3">
    <location>
        <begin position="110"/>
        <end position="151"/>
    </location>
</feature>
<dbReference type="PROSITE" id="PS50294">
    <property type="entry name" value="WD_REPEATS_REGION"/>
    <property type="match status" value="5"/>
</dbReference>
<proteinExistence type="predicted"/>
<dbReference type="Gene3D" id="2.130.10.10">
    <property type="entry name" value="YVTN repeat-like/Quinoprotein amine dehydrogenase"/>
    <property type="match status" value="3"/>
</dbReference>
<dbReference type="InterPro" id="IPR001480">
    <property type="entry name" value="Bulb-type_lectin_dom"/>
</dbReference>
<evidence type="ECO:0000313" key="7">
    <source>
        <dbReference type="Proteomes" id="UP000006352"/>
    </source>
</evidence>
<sequence>MSGSSDKAIRVWDANTRQQLGEPLEGHTGSVRSVAVSPDGQRIVSGSSDKTVRVWDADMGRQLGESFKGHTSSVRSVAISHNGQRIVSCSDDRTIRVWDAEMGQEWCRPLQADMLRVNSLAISYDGRRIVFSVSDNTIRVWDAVTMQQLGEPLAGHTDVVVWDADAGRQLGGPLEGHTSSIISVAISYEGLRIVSGSHDKTIRVWGKTIAVRTSLESEVTPSELPISIVVDASRSNILPSTGASALNLKSYVSSNSHIRGHFLHKVVEWTRRQIARLVPRGRKLAHSRFRWQTLSEDMACTCNFNNPDQNTNIDTVALYNRPLCYLSNLGHALNFPASFWGDAPPSVIMPDQDGWIIGPNGQLLLWVPIQLMEQPLIYASGNALVIPDGALQLDLSQFTHGEAWYKCYDPDAV</sequence>
<organism evidence="6 7">
    <name type="scientific">Fibroporia radiculosa</name>
    <dbReference type="NCBI Taxonomy" id="599839"/>
    <lineage>
        <taxon>Eukaryota</taxon>
        <taxon>Fungi</taxon>
        <taxon>Dikarya</taxon>
        <taxon>Basidiomycota</taxon>
        <taxon>Agaricomycotina</taxon>
        <taxon>Agaricomycetes</taxon>
        <taxon>Polyporales</taxon>
        <taxon>Fibroporiaceae</taxon>
        <taxon>Fibroporia</taxon>
    </lineage>
</organism>
<reference evidence="6 7" key="1">
    <citation type="journal article" date="2012" name="Appl. Environ. Microbiol.">
        <title>Short-read sequencing for genomic analysis of the brown rot fungus Fibroporia radiculosa.</title>
        <authorList>
            <person name="Tang J.D."/>
            <person name="Perkins A.D."/>
            <person name="Sonstegard T.S."/>
            <person name="Schroeder S.G."/>
            <person name="Burgess S.C."/>
            <person name="Diehl S.V."/>
        </authorList>
    </citation>
    <scope>NUCLEOTIDE SEQUENCE [LARGE SCALE GENOMIC DNA]</scope>
    <source>
        <strain evidence="6 7">TFFH 294</strain>
    </source>
</reference>
<dbReference type="PRINTS" id="PR00320">
    <property type="entry name" value="GPROTEINBRPT"/>
</dbReference>
<dbReference type="InterPro" id="IPR050349">
    <property type="entry name" value="WD_LIS1/nudF_dynein_reg"/>
</dbReference>
<dbReference type="HOGENOM" id="CLU_000288_57_32_1"/>
<name>J4GH71_9APHY</name>
<feature type="repeat" description="WD" evidence="3">
    <location>
        <begin position="24"/>
        <end position="65"/>
    </location>
</feature>
<evidence type="ECO:0000256" key="1">
    <source>
        <dbReference type="ARBA" id="ARBA00022574"/>
    </source>
</evidence>
<dbReference type="RefSeq" id="XP_012185396.1">
    <property type="nucleotide sequence ID" value="XM_012330006.1"/>
</dbReference>
<gene>
    <name evidence="6" type="ORF">FIBRA_08362</name>
</gene>
<feature type="domain" description="Bulb-type lectin" evidence="5">
    <location>
        <begin position="1"/>
        <end position="100"/>
    </location>
</feature>
<dbReference type="SUPFAM" id="SSF50978">
    <property type="entry name" value="WD40 repeat-like"/>
    <property type="match status" value="1"/>
</dbReference>
<dbReference type="InterPro" id="IPR020472">
    <property type="entry name" value="WD40_PAC1"/>
</dbReference>
<dbReference type="GeneID" id="24101024"/>
<evidence type="ECO:0000256" key="4">
    <source>
        <dbReference type="SAM" id="MobiDB-lite"/>
    </source>
</evidence>
<dbReference type="PROSITE" id="PS50082">
    <property type="entry name" value="WD_REPEATS_2"/>
    <property type="match status" value="5"/>
</dbReference>